<dbReference type="InterPro" id="IPR034660">
    <property type="entry name" value="DinB/YfiT-like"/>
</dbReference>
<dbReference type="EMBL" id="BAABAT010000044">
    <property type="protein sequence ID" value="GAA4261224.1"/>
    <property type="molecule type" value="Genomic_DNA"/>
</dbReference>
<dbReference type="RefSeq" id="WP_345138133.1">
    <property type="nucleotide sequence ID" value="NZ_BAABAT010000044.1"/>
</dbReference>
<evidence type="ECO:0000313" key="1">
    <source>
        <dbReference type="EMBL" id="GAA4261224.1"/>
    </source>
</evidence>
<sequence length="160" mass="17630">MGDGEKAALHWFLQAQRDSVLAIVEGLDEKALTTPVLASGWTPLGMIEHLGFAERYWFQQVATGSAEPLPWSNDDPPLVTSRSPGQVFAFYREQCARSDAVLAATPLATPPLGRHRDVPDEEITDLRRVVLHMIEETARHAGHLDVVRELIDGKTGLGPR</sequence>
<proteinExistence type="predicted"/>
<accession>A0ABP8DPN2</accession>
<evidence type="ECO:0000313" key="2">
    <source>
        <dbReference type="Proteomes" id="UP001500620"/>
    </source>
</evidence>
<protein>
    <submittedName>
        <fullName evidence="1">DinB family protein</fullName>
    </submittedName>
</protein>
<dbReference type="InterPro" id="IPR007061">
    <property type="entry name" value="MST-like"/>
</dbReference>
<reference evidence="2" key="1">
    <citation type="journal article" date="2019" name="Int. J. Syst. Evol. Microbiol.">
        <title>The Global Catalogue of Microorganisms (GCM) 10K type strain sequencing project: providing services to taxonomists for standard genome sequencing and annotation.</title>
        <authorList>
            <consortium name="The Broad Institute Genomics Platform"/>
            <consortium name="The Broad Institute Genome Sequencing Center for Infectious Disease"/>
            <person name="Wu L."/>
            <person name="Ma J."/>
        </authorList>
    </citation>
    <scope>NUCLEOTIDE SEQUENCE [LARGE SCALE GENOMIC DNA]</scope>
    <source>
        <strain evidence="2">JCM 17441</strain>
    </source>
</reference>
<dbReference type="Pfam" id="PF04978">
    <property type="entry name" value="MST"/>
    <property type="match status" value="1"/>
</dbReference>
<dbReference type="Proteomes" id="UP001500620">
    <property type="component" value="Unassembled WGS sequence"/>
</dbReference>
<organism evidence="1 2">
    <name type="scientific">Dactylosporangium darangshiense</name>
    <dbReference type="NCBI Taxonomy" id="579108"/>
    <lineage>
        <taxon>Bacteria</taxon>
        <taxon>Bacillati</taxon>
        <taxon>Actinomycetota</taxon>
        <taxon>Actinomycetes</taxon>
        <taxon>Micromonosporales</taxon>
        <taxon>Micromonosporaceae</taxon>
        <taxon>Dactylosporangium</taxon>
    </lineage>
</organism>
<dbReference type="Gene3D" id="1.20.120.450">
    <property type="entry name" value="dinb family like domain"/>
    <property type="match status" value="1"/>
</dbReference>
<name>A0ABP8DPN2_9ACTN</name>
<comment type="caution">
    <text evidence="1">The sequence shown here is derived from an EMBL/GenBank/DDBJ whole genome shotgun (WGS) entry which is preliminary data.</text>
</comment>
<keyword evidence="2" id="KW-1185">Reference proteome</keyword>
<gene>
    <name evidence="1" type="ORF">GCM10022255_093030</name>
</gene>
<dbReference type="SUPFAM" id="SSF109854">
    <property type="entry name" value="DinB/YfiT-like putative metalloenzymes"/>
    <property type="match status" value="1"/>
</dbReference>